<protein>
    <recommendedName>
        <fullName evidence="4">Metallothionein</fullName>
    </recommendedName>
</protein>
<dbReference type="VEuPathDB" id="FungiDB:CCM_00636"/>
<feature type="compositionally biased region" description="Basic and acidic residues" evidence="1">
    <location>
        <begin position="154"/>
        <end position="173"/>
    </location>
</feature>
<organism evidence="2 3">
    <name type="scientific">Cordyceps militaris</name>
    <name type="common">Caterpillar fungus</name>
    <name type="synonym">Clavaria militaris</name>
    <dbReference type="NCBI Taxonomy" id="73501"/>
    <lineage>
        <taxon>Eukaryota</taxon>
        <taxon>Fungi</taxon>
        <taxon>Dikarya</taxon>
        <taxon>Ascomycota</taxon>
        <taxon>Pezizomycotina</taxon>
        <taxon>Sordariomycetes</taxon>
        <taxon>Hypocreomycetidae</taxon>
        <taxon>Hypocreales</taxon>
        <taxon>Cordycipitaceae</taxon>
        <taxon>Cordyceps</taxon>
    </lineage>
</organism>
<dbReference type="VEuPathDB" id="FungiDB:A9K55_001501"/>
<feature type="region of interest" description="Disordered" evidence="1">
    <location>
        <begin position="229"/>
        <end position="249"/>
    </location>
</feature>
<evidence type="ECO:0000313" key="2">
    <source>
        <dbReference type="EMBL" id="ATY65667.1"/>
    </source>
</evidence>
<feature type="compositionally biased region" description="Basic residues" evidence="1">
    <location>
        <begin position="229"/>
        <end position="240"/>
    </location>
</feature>
<name>A0A2H4SRC8_CORMI</name>
<evidence type="ECO:0000256" key="1">
    <source>
        <dbReference type="SAM" id="MobiDB-lite"/>
    </source>
</evidence>
<accession>A0A2H4SRC8</accession>
<sequence length="249" mass="26912">MGDCGCASSGSCNCGSGCTCSNCPPSKPKSLASHARDDPQSRIALAHDVHARSPVTIWLVVGKEGQHRAVGQRRCQPVGPDVALFQLQLHLQLLLPLVLFNRSQTAGVQGDGGGGHDDSPQPPARHDDAVGGDDNATAGAEIPRRRARACQLRQPEDPEARHEHVVEEADGPRKIPQMHQREAGEEHDAREDGKCQAGADEAVAPKRLAKKKRKSAVCQVGRCTSWLRRRPARRRARSRRPAVTAAWAK</sequence>
<reference evidence="2 3" key="1">
    <citation type="journal article" date="2017" name="BMC Genomics">
        <title>Chromosome level assembly and secondary metabolite potential of the parasitic fungus Cordyceps militaris.</title>
        <authorList>
            <person name="Kramer G.J."/>
            <person name="Nodwell J.R."/>
        </authorList>
    </citation>
    <scope>NUCLEOTIDE SEQUENCE [LARGE SCALE GENOMIC DNA]</scope>
    <source>
        <strain evidence="2 3">ATCC 34164</strain>
    </source>
</reference>
<dbReference type="Proteomes" id="UP000323067">
    <property type="component" value="Chromosome iii"/>
</dbReference>
<dbReference type="AlphaFoldDB" id="A0A2H4SRC8"/>
<evidence type="ECO:0000313" key="3">
    <source>
        <dbReference type="Proteomes" id="UP000323067"/>
    </source>
</evidence>
<proteinExistence type="predicted"/>
<gene>
    <name evidence="2" type="ORF">A9K55_001501</name>
</gene>
<evidence type="ECO:0008006" key="4">
    <source>
        <dbReference type="Google" id="ProtNLM"/>
    </source>
</evidence>
<dbReference type="EMBL" id="CP023326">
    <property type="protein sequence ID" value="ATY65667.1"/>
    <property type="molecule type" value="Genomic_DNA"/>
</dbReference>
<feature type="region of interest" description="Disordered" evidence="1">
    <location>
        <begin position="108"/>
        <end position="173"/>
    </location>
</feature>
<feature type="compositionally biased region" description="Basic and acidic residues" evidence="1">
    <location>
        <begin position="114"/>
        <end position="129"/>
    </location>
</feature>